<evidence type="ECO:0000313" key="1">
    <source>
        <dbReference type="EMBL" id="ABP53029.1"/>
    </source>
</evidence>
<proteinExistence type="predicted"/>
<dbReference type="KEGG" id="stp:Strop_0546"/>
<accession>A4X2C9</accession>
<dbReference type="EMBL" id="CP000667">
    <property type="protein sequence ID" value="ABP53029.1"/>
    <property type="molecule type" value="Genomic_DNA"/>
</dbReference>
<organism evidence="1 2">
    <name type="scientific">Salinispora tropica (strain ATCC BAA-916 / DSM 44818 / JCM 13857 / NBRC 105044 / CNB-440)</name>
    <dbReference type="NCBI Taxonomy" id="369723"/>
    <lineage>
        <taxon>Bacteria</taxon>
        <taxon>Bacillati</taxon>
        <taxon>Actinomycetota</taxon>
        <taxon>Actinomycetes</taxon>
        <taxon>Micromonosporales</taxon>
        <taxon>Micromonosporaceae</taxon>
        <taxon>Salinispora</taxon>
    </lineage>
</organism>
<dbReference type="Proteomes" id="UP000000235">
    <property type="component" value="Chromosome"/>
</dbReference>
<reference evidence="2" key="1">
    <citation type="journal article" date="2007" name="Proc. Natl. Acad. Sci. U.S.A.">
        <title>Genome sequencing reveals complex secondary metabolome in the marine actinomycete Salinispora tropica.</title>
        <authorList>
            <person name="Udwary D.W."/>
            <person name="Zeigler L."/>
            <person name="Asolkar R.N."/>
            <person name="Singan V."/>
            <person name="Lapidus A."/>
            <person name="Fenical W."/>
            <person name="Jensen P.R."/>
            <person name="Moore B.S."/>
        </authorList>
    </citation>
    <scope>NUCLEOTIDE SEQUENCE [LARGE SCALE GENOMIC DNA]</scope>
    <source>
        <strain evidence="2">ATCC BAA-916 / DSM 44818 / CNB-440</strain>
    </source>
</reference>
<dbReference type="eggNOG" id="ENOG502Z7TR">
    <property type="taxonomic scope" value="Bacteria"/>
</dbReference>
<keyword evidence="2" id="KW-1185">Reference proteome</keyword>
<evidence type="ECO:0000313" key="2">
    <source>
        <dbReference type="Proteomes" id="UP000000235"/>
    </source>
</evidence>
<dbReference type="InterPro" id="IPR021145">
    <property type="entry name" value="Portal_protein_SPP1_Gp6-like"/>
</dbReference>
<dbReference type="HOGENOM" id="CLU_037838_3_0_11"/>
<dbReference type="AlphaFoldDB" id="A4X2C9"/>
<evidence type="ECO:0008006" key="3">
    <source>
        <dbReference type="Google" id="ProtNLM"/>
    </source>
</evidence>
<dbReference type="RefSeq" id="WP_011904463.1">
    <property type="nucleotide sequence ID" value="NC_009380.1"/>
</dbReference>
<name>A4X2C9_SALTO</name>
<dbReference type="Pfam" id="PF05133">
    <property type="entry name" value="SPP1_portal"/>
    <property type="match status" value="1"/>
</dbReference>
<gene>
    <name evidence="1" type="ordered locus">Strop_0546</name>
</gene>
<sequence>MTTAPRALAAELLAILERDLPTLRRVDDYLNGRHDDPYMPARADAEYRLLARRAITNMSLILVGTPAQALYVDNYRRGGTDRVADDTVLPEWLHWQESRLDARQTAVHRAALAYGHSFVLTERQAGRVRSKGLSPLRTVAVYDDPANDDAPVAAITVTQWPKPGDKGSRGSARMWDGRREYTITFRSLTDATSVGITGKRVHGSSECPVTRFASCVDLEGRTLGVIEPMIALQNRINQTVFDLLVAQTYGSFTVRTATGMAPPLKTRPVHQRGQEPYTYPDEPAVAGVDSLGRAVDRDGWVLDDNGQRVILDTAPVVDPVTGQHVYEQVDISARRFLFAKDPQSKWGSLDATPLGGFIDSLDMSFRQFSALAQVPPHHLLGQIANLSAEALQAAETALARKVEEFRKLFGESWERVFRLAAELSGDLSLAQNYLGEVIWRDMEMKSLGAVADGLGKMAEQLGIPRRGLWPRVPNVTRQELEDWARILKEDSPEDRMADALIRATPGGDAPAPGEE</sequence>
<protein>
    <recommendedName>
        <fullName evidence="3">Phage portal protein, SPP1 Gp6-like</fullName>
    </recommendedName>
</protein>
<dbReference type="STRING" id="369723.Strop_0546"/>